<comment type="caution">
    <text evidence="1">The sequence shown here is derived from an EMBL/GenBank/DDBJ whole genome shotgun (WGS) entry which is preliminary data.</text>
</comment>
<accession>A0A1D2QP53</accession>
<dbReference type="Proteomes" id="UP000242502">
    <property type="component" value="Unassembled WGS sequence"/>
</dbReference>
<name>A0A1D2QP53_9GAMM</name>
<protein>
    <submittedName>
        <fullName evidence="1">Uncharacterized protein</fullName>
    </submittedName>
</protein>
<organism evidence="1 2">
    <name type="scientific">Candidatus Endobugula sertula</name>
    <name type="common">Bugula neritina bacterial symbiont</name>
    <dbReference type="NCBI Taxonomy" id="62101"/>
    <lineage>
        <taxon>Bacteria</taxon>
        <taxon>Pseudomonadati</taxon>
        <taxon>Pseudomonadota</taxon>
        <taxon>Gammaproteobacteria</taxon>
        <taxon>Cellvibrionales</taxon>
        <taxon>Cellvibrionaceae</taxon>
        <taxon>Candidatus Endobugula</taxon>
    </lineage>
</organism>
<dbReference type="AlphaFoldDB" id="A0A1D2QP53"/>
<reference evidence="1 2" key="1">
    <citation type="journal article" date="2016" name="Appl. Environ. Microbiol.">
        <title>Lack of Overt Genome Reduction in the Bryostatin-Producing Bryozoan Symbiont "Candidatus Endobugula sertula".</title>
        <authorList>
            <person name="Miller I.J."/>
            <person name="Vanee N."/>
            <person name="Fong S.S."/>
            <person name="Lim-Fong G.E."/>
            <person name="Kwan J.C."/>
        </authorList>
    </citation>
    <scope>NUCLEOTIDE SEQUENCE [LARGE SCALE GENOMIC DNA]</scope>
    <source>
        <strain evidence="1">AB1-4</strain>
    </source>
</reference>
<dbReference type="STRING" id="62101.AB835_09445"/>
<proteinExistence type="predicted"/>
<evidence type="ECO:0000313" key="2">
    <source>
        <dbReference type="Proteomes" id="UP000242502"/>
    </source>
</evidence>
<gene>
    <name evidence="1" type="ORF">AB835_09445</name>
</gene>
<dbReference type="EMBL" id="MDLC01000031">
    <property type="protein sequence ID" value="ODS23367.1"/>
    <property type="molecule type" value="Genomic_DNA"/>
</dbReference>
<evidence type="ECO:0000313" key="1">
    <source>
        <dbReference type="EMBL" id="ODS23367.1"/>
    </source>
</evidence>
<sequence length="71" mass="8188">MPEAHQHHQTWTPQRLITGTYTRETMAKIPLTMGTIIFRCPQVQRHDLIALASMFDGSFIGRLDDDFISFP</sequence>